<proteinExistence type="inferred from homology"/>
<evidence type="ECO:0000256" key="2">
    <source>
        <dbReference type="ARBA" id="ARBA00023239"/>
    </source>
</evidence>
<dbReference type="Gene3D" id="2.40.128.590">
    <property type="entry name" value="CpcT/CpeT domain"/>
    <property type="match status" value="1"/>
</dbReference>
<dbReference type="PANTHER" id="PTHR35137:SF1">
    <property type="entry name" value="CHROMOPHORE LYASE CRL, CHLOROPLASTIC"/>
    <property type="match status" value="1"/>
</dbReference>
<dbReference type="InterPro" id="IPR010404">
    <property type="entry name" value="CpcT/CpeT"/>
</dbReference>
<dbReference type="GO" id="GO:0016829">
    <property type="term" value="F:lyase activity"/>
    <property type="evidence" value="ECO:0007669"/>
    <property type="project" value="UniProtKB-KW"/>
</dbReference>
<reference evidence="4 5" key="1">
    <citation type="submission" date="2015-02" db="EMBL/GenBank/DDBJ databases">
        <title>Nostoc linckia genome annotation.</title>
        <authorList>
            <person name="Zhou Z."/>
        </authorList>
    </citation>
    <scope>NUCLEOTIDE SEQUENCE [LARGE SCALE GENOMIC DNA]</scope>
    <source>
        <strain evidence="5">z8</strain>
    </source>
</reference>
<dbReference type="Pfam" id="PF06206">
    <property type="entry name" value="CpeT"/>
    <property type="match status" value="1"/>
</dbReference>
<protein>
    <recommendedName>
        <fullName evidence="3">Chromophore lyase CpcT/CpeT</fullName>
        <ecNumber evidence="3">4.-.-.-</ecNumber>
    </recommendedName>
</protein>
<dbReference type="RefSeq" id="WP_099066242.1">
    <property type="nucleotide sequence ID" value="NZ_LAHD01000045.1"/>
</dbReference>
<evidence type="ECO:0000313" key="4">
    <source>
        <dbReference type="EMBL" id="PHK02922.1"/>
    </source>
</evidence>
<comment type="function">
    <text evidence="3">Covalently attaches a chromophore to Cys residue(s) of phycobiliproteins.</text>
</comment>
<keyword evidence="2 3" id="KW-0456">Lyase</keyword>
<dbReference type="PANTHER" id="PTHR35137">
    <property type="entry name" value="CHROMOPHORE LYASE CRL, CHLOROPLASTIC"/>
    <property type="match status" value="1"/>
</dbReference>
<sequence length="209" mass="23929">MTIAPSDSNTKSSDLLTLACWMAGDFSNQKQSFANPRLYAHIHIFFRPLPFDFFSGVGFYSEQAYDHDLWTPYRQGVHRLVELGDGIYIENYSLKDPILYAGAGRELDILKTITPDSIERRYHCSMIFVREGEMFRGNVEPGNQCLIPRNGRKTYLVSEVEITERTWISLDKGMDIETHEQIWGSTAGPLRFEKRESFADELNAVSALC</sequence>
<dbReference type="CDD" id="cd16338">
    <property type="entry name" value="CpcT"/>
    <property type="match status" value="1"/>
</dbReference>
<dbReference type="HAMAP" id="MF_01460">
    <property type="entry name" value="Chrphore_lyase_CpxT"/>
    <property type="match status" value="1"/>
</dbReference>
<gene>
    <name evidence="3" type="primary">cpcT</name>
    <name evidence="4" type="ORF">VF08_16835</name>
</gene>
<accession>A0A9Q6EL04</accession>
<dbReference type="InterPro" id="IPR038672">
    <property type="entry name" value="CpcT/CpeT_sf"/>
</dbReference>
<evidence type="ECO:0000256" key="1">
    <source>
        <dbReference type="ARBA" id="ARBA00008206"/>
    </source>
</evidence>
<evidence type="ECO:0000313" key="5">
    <source>
        <dbReference type="Proteomes" id="UP000222310"/>
    </source>
</evidence>
<organism evidence="4 5">
    <name type="scientific">Nostoc linckia z8</name>
    <dbReference type="NCBI Taxonomy" id="1628746"/>
    <lineage>
        <taxon>Bacteria</taxon>
        <taxon>Bacillati</taxon>
        <taxon>Cyanobacteriota</taxon>
        <taxon>Cyanophyceae</taxon>
        <taxon>Nostocales</taxon>
        <taxon>Nostocaceae</taxon>
        <taxon>Nostoc</taxon>
    </lineage>
</organism>
<dbReference type="EMBL" id="LAHD01000045">
    <property type="protein sequence ID" value="PHK02922.1"/>
    <property type="molecule type" value="Genomic_DNA"/>
</dbReference>
<name>A0A9Q6EL04_NOSLI</name>
<dbReference type="EC" id="4.-.-.-" evidence="3"/>
<dbReference type="GeneID" id="57095815"/>
<comment type="similarity">
    <text evidence="1 3">Belongs to the CpcT/CpeT biliprotein lyase family.</text>
</comment>
<dbReference type="GO" id="GO:0017006">
    <property type="term" value="P:protein-tetrapyrrole linkage"/>
    <property type="evidence" value="ECO:0007669"/>
    <property type="project" value="UniProtKB-UniRule"/>
</dbReference>
<dbReference type="Proteomes" id="UP000222310">
    <property type="component" value="Unassembled WGS sequence"/>
</dbReference>
<comment type="caution">
    <text evidence="4">The sequence shown here is derived from an EMBL/GenBank/DDBJ whole genome shotgun (WGS) entry which is preliminary data.</text>
</comment>
<evidence type="ECO:0000256" key="3">
    <source>
        <dbReference type="HAMAP-Rule" id="MF_01460"/>
    </source>
</evidence>
<dbReference type="AlphaFoldDB" id="A0A9Q6EL04"/>